<dbReference type="InterPro" id="IPR001497">
    <property type="entry name" value="MethylDNA_cys_MeTrfase_AS"/>
</dbReference>
<evidence type="ECO:0000256" key="7">
    <source>
        <dbReference type="ARBA" id="ARBA00023204"/>
    </source>
</evidence>
<evidence type="ECO:0000259" key="10">
    <source>
        <dbReference type="Pfam" id="PF02870"/>
    </source>
</evidence>
<dbReference type="NCBIfam" id="TIGR00589">
    <property type="entry name" value="ogt"/>
    <property type="match status" value="1"/>
</dbReference>
<dbReference type="Gene3D" id="1.10.10.10">
    <property type="entry name" value="Winged helix-like DNA-binding domain superfamily/Winged helix DNA-binding domain"/>
    <property type="match status" value="1"/>
</dbReference>
<dbReference type="PROSITE" id="PS00374">
    <property type="entry name" value="MGMT"/>
    <property type="match status" value="1"/>
</dbReference>
<dbReference type="SUPFAM" id="SSF46767">
    <property type="entry name" value="Methylated DNA-protein cysteine methyltransferase, C-terminal domain"/>
    <property type="match status" value="1"/>
</dbReference>
<dbReference type="InterPro" id="IPR014048">
    <property type="entry name" value="MethylDNA_cys_MeTrfase_DNA-bd"/>
</dbReference>
<dbReference type="Gene3D" id="3.30.160.70">
    <property type="entry name" value="Methylated DNA-protein cysteine methyltransferase domain"/>
    <property type="match status" value="1"/>
</dbReference>
<dbReference type="GO" id="GO:0003908">
    <property type="term" value="F:methylated-DNA-[protein]-cysteine S-methyltransferase activity"/>
    <property type="evidence" value="ECO:0007669"/>
    <property type="project" value="UniProtKB-EC"/>
</dbReference>
<dbReference type="Pfam" id="PF01035">
    <property type="entry name" value="DNA_binding_1"/>
    <property type="match status" value="1"/>
</dbReference>
<dbReference type="InterPro" id="IPR036388">
    <property type="entry name" value="WH-like_DNA-bd_sf"/>
</dbReference>
<evidence type="ECO:0000256" key="4">
    <source>
        <dbReference type="ARBA" id="ARBA00022603"/>
    </source>
</evidence>
<dbReference type="Pfam" id="PF02870">
    <property type="entry name" value="Methyltransf_1N"/>
    <property type="match status" value="1"/>
</dbReference>
<keyword evidence="4" id="KW-0489">Methyltransferase</keyword>
<gene>
    <name evidence="11" type="ORF">METZ01_LOCUS86369</name>
</gene>
<dbReference type="AlphaFoldDB" id="A0A381UZI5"/>
<proteinExistence type="inferred from homology"/>
<dbReference type="PANTHER" id="PTHR10815:SF5">
    <property type="entry name" value="METHYLATED-DNA--PROTEIN-CYSTEINE METHYLTRANSFERASE"/>
    <property type="match status" value="1"/>
</dbReference>
<comment type="catalytic activity">
    <reaction evidence="8">
        <text>a 6-O-methyl-2'-deoxyguanosine in DNA + L-cysteinyl-[protein] = S-methyl-L-cysteinyl-[protein] + a 2'-deoxyguanosine in DNA</text>
        <dbReference type="Rhea" id="RHEA:24000"/>
        <dbReference type="Rhea" id="RHEA-COMP:10131"/>
        <dbReference type="Rhea" id="RHEA-COMP:10132"/>
        <dbReference type="Rhea" id="RHEA-COMP:11367"/>
        <dbReference type="Rhea" id="RHEA-COMP:11368"/>
        <dbReference type="ChEBI" id="CHEBI:29950"/>
        <dbReference type="ChEBI" id="CHEBI:82612"/>
        <dbReference type="ChEBI" id="CHEBI:85445"/>
        <dbReference type="ChEBI" id="CHEBI:85448"/>
        <dbReference type="EC" id="2.1.1.63"/>
    </reaction>
</comment>
<dbReference type="InterPro" id="IPR008332">
    <property type="entry name" value="MethylG_MeTrfase_N"/>
</dbReference>
<dbReference type="GO" id="GO:0006281">
    <property type="term" value="P:DNA repair"/>
    <property type="evidence" value="ECO:0007669"/>
    <property type="project" value="UniProtKB-KW"/>
</dbReference>
<evidence type="ECO:0000313" key="11">
    <source>
        <dbReference type="EMBL" id="SVA33515.1"/>
    </source>
</evidence>
<feature type="domain" description="Methylated-DNA-[protein]-cysteine S-methyltransferase DNA binding" evidence="9">
    <location>
        <begin position="87"/>
        <end position="166"/>
    </location>
</feature>
<evidence type="ECO:0000256" key="5">
    <source>
        <dbReference type="ARBA" id="ARBA00022679"/>
    </source>
</evidence>
<dbReference type="PANTHER" id="PTHR10815">
    <property type="entry name" value="METHYLATED-DNA--PROTEIN-CYSTEINE METHYLTRANSFERASE"/>
    <property type="match status" value="1"/>
</dbReference>
<dbReference type="FunFam" id="1.10.10.10:FF:000214">
    <property type="entry name" value="Methylated-DNA--protein-cysteine methyltransferase"/>
    <property type="match status" value="1"/>
</dbReference>
<sequence>MTDICIQYHKTKIGELILGSFEGKLCLLDFNYRKMRNAVDNRIKKGLNADFIEEDSEIIEKTRTELDEYFKENRIEFDVPIQMVGTDFQKSVWKALLKVAYGTTSTYLQLAKDINNEKAVRAVAGANGANAIAIIIPCHRIIGSSGELVGYAGGLPTKKRLLTLEQKQELYTQIPLPI</sequence>
<evidence type="ECO:0000256" key="3">
    <source>
        <dbReference type="ARBA" id="ARBA00011918"/>
    </source>
</evidence>
<name>A0A381UZI5_9ZZZZ</name>
<evidence type="ECO:0000256" key="6">
    <source>
        <dbReference type="ARBA" id="ARBA00022763"/>
    </source>
</evidence>
<feature type="domain" description="Methylguanine DNA methyltransferase ribonuclease-like" evidence="10">
    <location>
        <begin position="8"/>
        <end position="82"/>
    </location>
</feature>
<dbReference type="EMBL" id="UINC01007471">
    <property type="protein sequence ID" value="SVA33515.1"/>
    <property type="molecule type" value="Genomic_DNA"/>
</dbReference>
<dbReference type="SUPFAM" id="SSF53155">
    <property type="entry name" value="Methylated DNA-protein cysteine methyltransferase domain"/>
    <property type="match status" value="1"/>
</dbReference>
<dbReference type="EC" id="2.1.1.63" evidence="3"/>
<keyword evidence="7" id="KW-0234">DNA repair</keyword>
<dbReference type="InterPro" id="IPR036217">
    <property type="entry name" value="MethylDNA_cys_MeTrfase_DNAb"/>
</dbReference>
<accession>A0A381UZI5</accession>
<evidence type="ECO:0000256" key="1">
    <source>
        <dbReference type="ARBA" id="ARBA00001286"/>
    </source>
</evidence>
<dbReference type="InterPro" id="IPR036631">
    <property type="entry name" value="MGMT_N_sf"/>
</dbReference>
<dbReference type="GO" id="GO:0032259">
    <property type="term" value="P:methylation"/>
    <property type="evidence" value="ECO:0007669"/>
    <property type="project" value="UniProtKB-KW"/>
</dbReference>
<organism evidence="11">
    <name type="scientific">marine metagenome</name>
    <dbReference type="NCBI Taxonomy" id="408172"/>
    <lineage>
        <taxon>unclassified sequences</taxon>
        <taxon>metagenomes</taxon>
        <taxon>ecological metagenomes</taxon>
    </lineage>
</organism>
<evidence type="ECO:0000256" key="2">
    <source>
        <dbReference type="ARBA" id="ARBA00008711"/>
    </source>
</evidence>
<keyword evidence="6" id="KW-0227">DNA damage</keyword>
<reference evidence="11" key="1">
    <citation type="submission" date="2018-05" db="EMBL/GenBank/DDBJ databases">
        <authorList>
            <person name="Lanie J.A."/>
            <person name="Ng W.-L."/>
            <person name="Kazmierczak K.M."/>
            <person name="Andrzejewski T.M."/>
            <person name="Davidsen T.M."/>
            <person name="Wayne K.J."/>
            <person name="Tettelin H."/>
            <person name="Glass J.I."/>
            <person name="Rusch D."/>
            <person name="Podicherti R."/>
            <person name="Tsui H.-C.T."/>
            <person name="Winkler M.E."/>
        </authorList>
    </citation>
    <scope>NUCLEOTIDE SEQUENCE</scope>
</reference>
<evidence type="ECO:0000259" key="9">
    <source>
        <dbReference type="Pfam" id="PF01035"/>
    </source>
</evidence>
<protein>
    <recommendedName>
        <fullName evidence="3">methylated-DNA--[protein]-cysteine S-methyltransferase</fullName>
        <ecNumber evidence="3">2.1.1.63</ecNumber>
    </recommendedName>
</protein>
<dbReference type="CDD" id="cd06445">
    <property type="entry name" value="ATase"/>
    <property type="match status" value="1"/>
</dbReference>
<comment type="catalytic activity">
    <reaction evidence="1">
        <text>a 4-O-methyl-thymidine in DNA + L-cysteinyl-[protein] = a thymidine in DNA + S-methyl-L-cysteinyl-[protein]</text>
        <dbReference type="Rhea" id="RHEA:53428"/>
        <dbReference type="Rhea" id="RHEA-COMP:10131"/>
        <dbReference type="Rhea" id="RHEA-COMP:10132"/>
        <dbReference type="Rhea" id="RHEA-COMP:13555"/>
        <dbReference type="Rhea" id="RHEA-COMP:13556"/>
        <dbReference type="ChEBI" id="CHEBI:29950"/>
        <dbReference type="ChEBI" id="CHEBI:82612"/>
        <dbReference type="ChEBI" id="CHEBI:137386"/>
        <dbReference type="ChEBI" id="CHEBI:137387"/>
        <dbReference type="EC" id="2.1.1.63"/>
    </reaction>
</comment>
<evidence type="ECO:0000256" key="8">
    <source>
        <dbReference type="ARBA" id="ARBA00049348"/>
    </source>
</evidence>
<comment type="similarity">
    <text evidence="2">Belongs to the MGMT family.</text>
</comment>
<keyword evidence="5" id="KW-0808">Transferase</keyword>